<name>A0ABR3WZX4_9EURO</name>
<organism evidence="2 3">
    <name type="scientific">Paecilomyces lecythidis</name>
    <dbReference type="NCBI Taxonomy" id="3004212"/>
    <lineage>
        <taxon>Eukaryota</taxon>
        <taxon>Fungi</taxon>
        <taxon>Dikarya</taxon>
        <taxon>Ascomycota</taxon>
        <taxon>Pezizomycotina</taxon>
        <taxon>Eurotiomycetes</taxon>
        <taxon>Eurotiomycetidae</taxon>
        <taxon>Eurotiales</taxon>
        <taxon>Thermoascaceae</taxon>
        <taxon>Paecilomyces</taxon>
    </lineage>
</organism>
<keyword evidence="3" id="KW-1185">Reference proteome</keyword>
<reference evidence="2 3" key="1">
    <citation type="journal article" date="2024" name="IMA Fungus">
        <title>IMA Genome - F19 : A genome assembly and annotation guide to empower mycologists, including annotated draft genome sequences of Ceratocystis pirilliformis, Diaporthe australafricana, Fusarium ophioides, Paecilomyces lecythidis, and Sporothrix stenoceras.</title>
        <authorList>
            <person name="Aylward J."/>
            <person name="Wilson A.M."/>
            <person name="Visagie C.M."/>
            <person name="Spraker J."/>
            <person name="Barnes I."/>
            <person name="Buitendag C."/>
            <person name="Ceriani C."/>
            <person name="Del Mar Angel L."/>
            <person name="du Plessis D."/>
            <person name="Fuchs T."/>
            <person name="Gasser K."/>
            <person name="Kramer D."/>
            <person name="Li W."/>
            <person name="Munsamy K."/>
            <person name="Piso A."/>
            <person name="Price J.L."/>
            <person name="Sonnekus B."/>
            <person name="Thomas C."/>
            <person name="van der Nest A."/>
            <person name="van Dijk A."/>
            <person name="van Heerden A."/>
            <person name="van Vuuren N."/>
            <person name="Yilmaz N."/>
            <person name="Duong T.A."/>
            <person name="van der Merwe N.A."/>
            <person name="Wingfield M.J."/>
            <person name="Wingfield B.D."/>
        </authorList>
    </citation>
    <scope>NUCLEOTIDE SEQUENCE [LARGE SCALE GENOMIC DNA]</scope>
    <source>
        <strain evidence="2 3">CMW 18167</strain>
    </source>
</reference>
<proteinExistence type="predicted"/>
<dbReference type="InterPro" id="IPR038882">
    <property type="entry name" value="Rcf3"/>
</dbReference>
<evidence type="ECO:0000256" key="1">
    <source>
        <dbReference type="SAM" id="MobiDB-lite"/>
    </source>
</evidence>
<comment type="caution">
    <text evidence="2">The sequence shown here is derived from an EMBL/GenBank/DDBJ whole genome shotgun (WGS) entry which is preliminary data.</text>
</comment>
<gene>
    <name evidence="2" type="ORF">Plec18167_008019</name>
</gene>
<evidence type="ECO:0000313" key="2">
    <source>
        <dbReference type="EMBL" id="KAL1869017.1"/>
    </source>
</evidence>
<dbReference type="PANTHER" id="PTHR39153:SF1">
    <property type="entry name" value="AGR244WP"/>
    <property type="match status" value="1"/>
</dbReference>
<evidence type="ECO:0000313" key="3">
    <source>
        <dbReference type="Proteomes" id="UP001583193"/>
    </source>
</evidence>
<dbReference type="Proteomes" id="UP001583193">
    <property type="component" value="Unassembled WGS sequence"/>
</dbReference>
<dbReference type="PANTHER" id="PTHR39153">
    <property type="entry name" value="AGR244WP"/>
    <property type="match status" value="1"/>
</dbReference>
<protein>
    <submittedName>
        <fullName evidence="2">Uncharacterized protein</fullName>
    </submittedName>
</protein>
<dbReference type="EMBL" id="JAVDPF010000036">
    <property type="protein sequence ID" value="KAL1869017.1"/>
    <property type="molecule type" value="Genomic_DNA"/>
</dbReference>
<sequence>MPPPSNQRADIEPPEEVTTQAVTGFATGALRFGSLSILAHMILSLPHPFTFAETTPPTPHSKGPKRPSPFSASSVKSRLFYRPLEGFSEWLSPTSRVYRGLTPQFKVFLQIAAMTLGGCIWAEKRVTEYLEVMRKLKRAERAEAERSQRGW</sequence>
<feature type="region of interest" description="Disordered" evidence="1">
    <location>
        <begin position="53"/>
        <end position="72"/>
    </location>
</feature>
<accession>A0ABR3WZX4</accession>